<dbReference type="CDD" id="cd11709">
    <property type="entry name" value="SPRY"/>
    <property type="match status" value="1"/>
</dbReference>
<gene>
    <name evidence="3" type="ORF">POCULU_LOCUS4</name>
</gene>
<dbReference type="SUPFAM" id="SSF49899">
    <property type="entry name" value="Concanavalin A-like lectins/glucanases"/>
    <property type="match status" value="1"/>
</dbReference>
<dbReference type="Proteomes" id="UP000789572">
    <property type="component" value="Unassembled WGS sequence"/>
</dbReference>
<dbReference type="Pfam" id="PF00622">
    <property type="entry name" value="SPRY"/>
    <property type="match status" value="1"/>
</dbReference>
<dbReference type="PANTHER" id="PTHR12245">
    <property type="entry name" value="SPRY DOMAIN CONTAINING SOCS BOX PROTEIN"/>
    <property type="match status" value="1"/>
</dbReference>
<comment type="caution">
    <text evidence="3">The sequence shown here is derived from an EMBL/GenBank/DDBJ whole genome shotgun (WGS) entry which is preliminary data.</text>
</comment>
<dbReference type="InterPro" id="IPR001870">
    <property type="entry name" value="B30.2/SPRY"/>
</dbReference>
<name>A0A9N8VGZ8_9GLOM</name>
<dbReference type="InterPro" id="IPR003877">
    <property type="entry name" value="SPRY_dom"/>
</dbReference>
<organism evidence="3 4">
    <name type="scientific">Paraglomus occultum</name>
    <dbReference type="NCBI Taxonomy" id="144539"/>
    <lineage>
        <taxon>Eukaryota</taxon>
        <taxon>Fungi</taxon>
        <taxon>Fungi incertae sedis</taxon>
        <taxon>Mucoromycota</taxon>
        <taxon>Glomeromycotina</taxon>
        <taxon>Glomeromycetes</taxon>
        <taxon>Paraglomerales</taxon>
        <taxon>Paraglomeraceae</taxon>
        <taxon>Paraglomus</taxon>
    </lineage>
</organism>
<dbReference type="PROSITE" id="PS50097">
    <property type="entry name" value="BTB"/>
    <property type="match status" value="1"/>
</dbReference>
<protein>
    <submittedName>
        <fullName evidence="3">5244_t:CDS:1</fullName>
    </submittedName>
</protein>
<evidence type="ECO:0000259" key="1">
    <source>
        <dbReference type="PROSITE" id="PS50097"/>
    </source>
</evidence>
<sequence length="509" mass="57651">MPRPNTLASDLKLIINDPRYSDIKIKCSDGELHASRIILAARCRYFNQMIYAPENTQNSEINSYIRRFSEAIKVDDFEIALGELTTAAMKIVLEFIYTDSIEKDSVTVDTLVDIFHAAYYVELHELQKAIISIAKKRIRNKSMNDLALLLSKAVATLGSSRTNMLYDLLMEHLGKKPLDQITYSNISVEALLVLLKVTGDNAKFTFVTSEYALFRYVILHTAARTSDSIYELLRSRLPTQAALKKLDDSEKQRVVEGISLEVQDLEKVNDQMQQFIPLIDLRRIEVGVVANYIEPLGIISADVVNQLYRYYALGNIPLPQMRDGMILQWDPKHCGDGLTIIEDGCVVVTAPNTKTRPSIRANKFFYGSEVHEWDIIVEQPCNYVWIGVVSAEFADFNGFVGKSAHGWAIGSNAYKCTNNEYIKYGQPFGKGATVTVHLDMNNKKISFTINGYDYSAAYYSLPDRLYPAVSIDHPVHPADFSRNLFGVRTSWKIFPRWEVLCVAFRTIIS</sequence>
<evidence type="ECO:0000313" key="3">
    <source>
        <dbReference type="EMBL" id="CAG8450566.1"/>
    </source>
</evidence>
<feature type="domain" description="B30.2/SPRY" evidence="2">
    <location>
        <begin position="306"/>
        <end position="487"/>
    </location>
</feature>
<dbReference type="SMART" id="SM00225">
    <property type="entry name" value="BTB"/>
    <property type="match status" value="1"/>
</dbReference>
<dbReference type="EMBL" id="CAJVPJ010000001">
    <property type="protein sequence ID" value="CAG8450566.1"/>
    <property type="molecule type" value="Genomic_DNA"/>
</dbReference>
<evidence type="ECO:0000259" key="2">
    <source>
        <dbReference type="PROSITE" id="PS50188"/>
    </source>
</evidence>
<accession>A0A9N8VGZ8</accession>
<dbReference type="InterPro" id="IPR013320">
    <property type="entry name" value="ConA-like_dom_sf"/>
</dbReference>
<dbReference type="InterPro" id="IPR011333">
    <property type="entry name" value="SKP1/BTB/POZ_sf"/>
</dbReference>
<feature type="domain" description="BTB" evidence="1">
    <location>
        <begin position="21"/>
        <end position="105"/>
    </location>
</feature>
<dbReference type="PROSITE" id="PS50188">
    <property type="entry name" value="B302_SPRY"/>
    <property type="match status" value="1"/>
</dbReference>
<dbReference type="PANTHER" id="PTHR12245:SF5">
    <property type="entry name" value="SPRY DOMAIN-CONTAINING SOCS BOX PROTEIN 3"/>
    <property type="match status" value="1"/>
</dbReference>
<reference evidence="3" key="1">
    <citation type="submission" date="2021-06" db="EMBL/GenBank/DDBJ databases">
        <authorList>
            <person name="Kallberg Y."/>
            <person name="Tangrot J."/>
            <person name="Rosling A."/>
        </authorList>
    </citation>
    <scope>NUCLEOTIDE SEQUENCE</scope>
    <source>
        <strain evidence="3">IA702</strain>
    </source>
</reference>
<keyword evidence="4" id="KW-1185">Reference proteome</keyword>
<dbReference type="SMART" id="SM00449">
    <property type="entry name" value="SPRY"/>
    <property type="match status" value="1"/>
</dbReference>
<proteinExistence type="predicted"/>
<dbReference type="Gene3D" id="3.30.710.10">
    <property type="entry name" value="Potassium Channel Kv1.1, Chain A"/>
    <property type="match status" value="1"/>
</dbReference>
<dbReference type="Pfam" id="PF00651">
    <property type="entry name" value="BTB"/>
    <property type="match status" value="1"/>
</dbReference>
<dbReference type="OrthoDB" id="6359816at2759"/>
<dbReference type="InterPro" id="IPR043136">
    <property type="entry name" value="B30.2/SPRY_sf"/>
</dbReference>
<dbReference type="InterPro" id="IPR050672">
    <property type="entry name" value="FBXO45-Fsn/SPSB_families"/>
</dbReference>
<dbReference type="AlphaFoldDB" id="A0A9N8VGZ8"/>
<dbReference type="InterPro" id="IPR000210">
    <property type="entry name" value="BTB/POZ_dom"/>
</dbReference>
<dbReference type="SUPFAM" id="SSF54695">
    <property type="entry name" value="POZ domain"/>
    <property type="match status" value="1"/>
</dbReference>
<dbReference type="Gene3D" id="2.60.120.920">
    <property type="match status" value="1"/>
</dbReference>
<evidence type="ECO:0000313" key="4">
    <source>
        <dbReference type="Proteomes" id="UP000789572"/>
    </source>
</evidence>